<dbReference type="GO" id="GO:0005634">
    <property type="term" value="C:nucleus"/>
    <property type="evidence" value="ECO:0007669"/>
    <property type="project" value="TreeGrafter"/>
</dbReference>
<feature type="transmembrane region" description="Helical" evidence="5">
    <location>
        <begin position="208"/>
        <end position="229"/>
    </location>
</feature>
<feature type="transmembrane region" description="Helical" evidence="5">
    <location>
        <begin position="185"/>
        <end position="202"/>
    </location>
</feature>
<keyword evidence="7" id="KW-1185">Reference proteome</keyword>
<gene>
    <name evidence="6" type="ORF">MSAN_00259600</name>
</gene>
<dbReference type="AlphaFoldDB" id="A0A8H6ZKZ8"/>
<dbReference type="InterPro" id="IPR036322">
    <property type="entry name" value="WD40_repeat_dom_sf"/>
</dbReference>
<feature type="repeat" description="WD" evidence="3">
    <location>
        <begin position="93"/>
        <end position="125"/>
    </location>
</feature>
<dbReference type="InterPro" id="IPR015943">
    <property type="entry name" value="WD40/YVTN_repeat-like_dom_sf"/>
</dbReference>
<dbReference type="EMBL" id="JACAZH010000001">
    <property type="protein sequence ID" value="KAF7378336.1"/>
    <property type="molecule type" value="Genomic_DNA"/>
</dbReference>
<dbReference type="Proteomes" id="UP000623467">
    <property type="component" value="Unassembled WGS sequence"/>
</dbReference>
<evidence type="ECO:0000256" key="2">
    <source>
        <dbReference type="ARBA" id="ARBA00022737"/>
    </source>
</evidence>
<dbReference type="OrthoDB" id="2615105at2759"/>
<feature type="repeat" description="WD" evidence="3">
    <location>
        <begin position="43"/>
        <end position="84"/>
    </location>
</feature>
<dbReference type="PANTHER" id="PTHR22847:SF637">
    <property type="entry name" value="WD REPEAT DOMAIN 5B"/>
    <property type="match status" value="1"/>
</dbReference>
<evidence type="ECO:0000256" key="5">
    <source>
        <dbReference type="SAM" id="Phobius"/>
    </source>
</evidence>
<dbReference type="InterPro" id="IPR001680">
    <property type="entry name" value="WD40_rpt"/>
</dbReference>
<name>A0A8H6ZKZ8_9AGAR</name>
<dbReference type="PROSITE" id="PS50082">
    <property type="entry name" value="WD_REPEATS_2"/>
    <property type="match status" value="2"/>
</dbReference>
<dbReference type="PRINTS" id="PR00320">
    <property type="entry name" value="GPROTEINBRPT"/>
</dbReference>
<keyword evidence="2" id="KW-0677">Repeat</keyword>
<keyword evidence="5" id="KW-0812">Transmembrane</keyword>
<dbReference type="SUPFAM" id="SSF50978">
    <property type="entry name" value="WD40 repeat-like"/>
    <property type="match status" value="1"/>
</dbReference>
<accession>A0A8H6ZKZ8</accession>
<keyword evidence="5" id="KW-1133">Transmembrane helix</keyword>
<evidence type="ECO:0000256" key="3">
    <source>
        <dbReference type="PROSITE-ProRule" id="PRU00221"/>
    </source>
</evidence>
<organism evidence="6 7">
    <name type="scientific">Mycena sanguinolenta</name>
    <dbReference type="NCBI Taxonomy" id="230812"/>
    <lineage>
        <taxon>Eukaryota</taxon>
        <taxon>Fungi</taxon>
        <taxon>Dikarya</taxon>
        <taxon>Basidiomycota</taxon>
        <taxon>Agaricomycotina</taxon>
        <taxon>Agaricomycetes</taxon>
        <taxon>Agaricomycetidae</taxon>
        <taxon>Agaricales</taxon>
        <taxon>Marasmiineae</taxon>
        <taxon>Mycenaceae</taxon>
        <taxon>Mycena</taxon>
    </lineage>
</organism>
<dbReference type="SMART" id="SM00320">
    <property type="entry name" value="WD40"/>
    <property type="match status" value="3"/>
</dbReference>
<feature type="compositionally biased region" description="Basic and acidic residues" evidence="4">
    <location>
        <begin position="130"/>
        <end position="157"/>
    </location>
</feature>
<evidence type="ECO:0000313" key="6">
    <source>
        <dbReference type="EMBL" id="KAF7378336.1"/>
    </source>
</evidence>
<dbReference type="Gene3D" id="2.130.10.10">
    <property type="entry name" value="YVTN repeat-like/Quinoprotein amine dehydrogenase"/>
    <property type="match status" value="1"/>
</dbReference>
<protein>
    <submittedName>
        <fullName evidence="6">Uncharacterized protein</fullName>
    </submittedName>
</protein>
<dbReference type="Pfam" id="PF00400">
    <property type="entry name" value="WD40"/>
    <property type="match status" value="2"/>
</dbReference>
<proteinExistence type="predicted"/>
<dbReference type="GO" id="GO:1990234">
    <property type="term" value="C:transferase complex"/>
    <property type="evidence" value="ECO:0007669"/>
    <property type="project" value="UniProtKB-ARBA"/>
</dbReference>
<evidence type="ECO:0000256" key="1">
    <source>
        <dbReference type="ARBA" id="ARBA00022574"/>
    </source>
</evidence>
<evidence type="ECO:0000256" key="4">
    <source>
        <dbReference type="SAM" id="MobiDB-lite"/>
    </source>
</evidence>
<feature type="transmembrane region" description="Helical" evidence="5">
    <location>
        <begin position="325"/>
        <end position="347"/>
    </location>
</feature>
<dbReference type="PANTHER" id="PTHR22847">
    <property type="entry name" value="WD40 REPEAT PROTEIN"/>
    <property type="match status" value="1"/>
</dbReference>
<feature type="region of interest" description="Disordered" evidence="4">
    <location>
        <begin position="129"/>
        <end position="157"/>
    </location>
</feature>
<reference evidence="6" key="1">
    <citation type="submission" date="2020-05" db="EMBL/GenBank/DDBJ databases">
        <title>Mycena genomes resolve the evolution of fungal bioluminescence.</title>
        <authorList>
            <person name="Tsai I.J."/>
        </authorList>
    </citation>
    <scope>NUCLEOTIDE SEQUENCE</scope>
    <source>
        <strain evidence="6">160909Yilan</strain>
    </source>
</reference>
<sequence>MLEGEEWQERERMNLEQLCQALDGTCLASASGDSTISSWDIKKTSSSNWVHSVAFSPDETCLESHSYDGTIRLWDAETVETVMEPSTYISARSIAFLLGGTRVLSGSYDKTIRLWDAVTGEPVMELITTEQERERERREREERLERERREQEERQRLEREKRKHLEALRHMQLIQILHSPPKGRLLTLLSSFIFIMLAVLSLKLIGWFIFLGLLVTILAYLLLIILFVAPPVTMIRSFGPMEPITIELGREWERRELEVRLRPEQREQEERQRLEQEKRKRLEALRHMQLIQMLLSPPEGRLLTLLSSFIFIMLAVLSLELIGWFIFLGLLVTILAYLLLIISFVASTNFSPSENAKEYSLVNKIQHEAG</sequence>
<keyword evidence="1 3" id="KW-0853">WD repeat</keyword>
<keyword evidence="5" id="KW-0472">Membrane</keyword>
<dbReference type="InterPro" id="IPR020472">
    <property type="entry name" value="WD40_PAC1"/>
</dbReference>
<feature type="transmembrane region" description="Helical" evidence="5">
    <location>
        <begin position="302"/>
        <end position="319"/>
    </location>
</feature>
<evidence type="ECO:0000313" key="7">
    <source>
        <dbReference type="Proteomes" id="UP000623467"/>
    </source>
</evidence>
<comment type="caution">
    <text evidence="6">The sequence shown here is derived from an EMBL/GenBank/DDBJ whole genome shotgun (WGS) entry which is preliminary data.</text>
</comment>
<dbReference type="PROSITE" id="PS50294">
    <property type="entry name" value="WD_REPEATS_REGION"/>
    <property type="match status" value="1"/>
</dbReference>